<dbReference type="EMBL" id="ML213598">
    <property type="protein sequence ID" value="TFK39860.1"/>
    <property type="molecule type" value="Genomic_DNA"/>
</dbReference>
<dbReference type="OrthoDB" id="2593559at2759"/>
<evidence type="ECO:0000259" key="2">
    <source>
        <dbReference type="Pfam" id="PF24016"/>
    </source>
</evidence>
<reference evidence="3 4" key="1">
    <citation type="journal article" date="2019" name="Nat. Ecol. Evol.">
        <title>Megaphylogeny resolves global patterns of mushroom evolution.</title>
        <authorList>
            <person name="Varga T."/>
            <person name="Krizsan K."/>
            <person name="Foldi C."/>
            <person name="Dima B."/>
            <person name="Sanchez-Garcia M."/>
            <person name="Sanchez-Ramirez S."/>
            <person name="Szollosi G.J."/>
            <person name="Szarkandi J.G."/>
            <person name="Papp V."/>
            <person name="Albert L."/>
            <person name="Andreopoulos W."/>
            <person name="Angelini C."/>
            <person name="Antonin V."/>
            <person name="Barry K.W."/>
            <person name="Bougher N.L."/>
            <person name="Buchanan P."/>
            <person name="Buyck B."/>
            <person name="Bense V."/>
            <person name="Catcheside P."/>
            <person name="Chovatia M."/>
            <person name="Cooper J."/>
            <person name="Damon W."/>
            <person name="Desjardin D."/>
            <person name="Finy P."/>
            <person name="Geml J."/>
            <person name="Haridas S."/>
            <person name="Hughes K."/>
            <person name="Justo A."/>
            <person name="Karasinski D."/>
            <person name="Kautmanova I."/>
            <person name="Kiss B."/>
            <person name="Kocsube S."/>
            <person name="Kotiranta H."/>
            <person name="LaButti K.M."/>
            <person name="Lechner B.E."/>
            <person name="Liimatainen K."/>
            <person name="Lipzen A."/>
            <person name="Lukacs Z."/>
            <person name="Mihaltcheva S."/>
            <person name="Morgado L.N."/>
            <person name="Niskanen T."/>
            <person name="Noordeloos M.E."/>
            <person name="Ohm R.A."/>
            <person name="Ortiz-Santana B."/>
            <person name="Ovrebo C."/>
            <person name="Racz N."/>
            <person name="Riley R."/>
            <person name="Savchenko A."/>
            <person name="Shiryaev A."/>
            <person name="Soop K."/>
            <person name="Spirin V."/>
            <person name="Szebenyi C."/>
            <person name="Tomsovsky M."/>
            <person name="Tulloss R.E."/>
            <person name="Uehling J."/>
            <person name="Grigoriev I.V."/>
            <person name="Vagvolgyi C."/>
            <person name="Papp T."/>
            <person name="Martin F.M."/>
            <person name="Miettinen O."/>
            <person name="Hibbett D.S."/>
            <person name="Nagy L.G."/>
        </authorList>
    </citation>
    <scope>NUCLEOTIDE SEQUENCE [LARGE SCALE GENOMIC DNA]</scope>
    <source>
        <strain evidence="3 4">CBS 166.37</strain>
    </source>
</reference>
<dbReference type="AlphaFoldDB" id="A0A5C3M3R9"/>
<name>A0A5C3M3R9_9AGAR</name>
<protein>
    <recommendedName>
        <fullName evidence="2">DUF7330 domain-containing protein</fullName>
    </recommendedName>
</protein>
<accession>A0A5C3M3R9</accession>
<dbReference type="Proteomes" id="UP000308652">
    <property type="component" value="Unassembled WGS sequence"/>
</dbReference>
<feature type="domain" description="DUF7330" evidence="2">
    <location>
        <begin position="66"/>
        <end position="245"/>
    </location>
</feature>
<feature type="compositionally biased region" description="Polar residues" evidence="1">
    <location>
        <begin position="9"/>
        <end position="25"/>
    </location>
</feature>
<evidence type="ECO:0000313" key="4">
    <source>
        <dbReference type="Proteomes" id="UP000308652"/>
    </source>
</evidence>
<evidence type="ECO:0000256" key="1">
    <source>
        <dbReference type="SAM" id="MobiDB-lite"/>
    </source>
</evidence>
<dbReference type="InterPro" id="IPR055754">
    <property type="entry name" value="DUF7330"/>
</dbReference>
<feature type="region of interest" description="Disordered" evidence="1">
    <location>
        <begin position="1"/>
        <end position="66"/>
    </location>
</feature>
<organism evidence="3 4">
    <name type="scientific">Crucibulum laeve</name>
    <dbReference type="NCBI Taxonomy" id="68775"/>
    <lineage>
        <taxon>Eukaryota</taxon>
        <taxon>Fungi</taxon>
        <taxon>Dikarya</taxon>
        <taxon>Basidiomycota</taxon>
        <taxon>Agaricomycotina</taxon>
        <taxon>Agaricomycetes</taxon>
        <taxon>Agaricomycetidae</taxon>
        <taxon>Agaricales</taxon>
        <taxon>Agaricineae</taxon>
        <taxon>Nidulariaceae</taxon>
        <taxon>Crucibulum</taxon>
    </lineage>
</organism>
<dbReference type="Pfam" id="PF24016">
    <property type="entry name" value="DUF7330"/>
    <property type="match status" value="1"/>
</dbReference>
<keyword evidence="4" id="KW-1185">Reference proteome</keyword>
<proteinExistence type="predicted"/>
<gene>
    <name evidence="3" type="ORF">BDQ12DRAFT_681365</name>
</gene>
<sequence length="270" mass="29124">MIVDASRHALQTSPGSLVRKQTSNSKPPPYHSLSYTQPVDINVAGPSTPPLPSTPNSTNDPAPSVNQVHLHSGDTDITGAFFIDPSTPALEAEITTKKKTRKELLYHASFHSRKGAISLNLATTGNIYDIPQATVSISSRSGNIMINLLETTTTRPRMAVDAYSRTGDIIVFIPKTFSGVIQLNTRRGDLNILSGLSSASTQLKATEEEVILMIGNQSSAAGYDGIPSQVGDLCQLRSYTGKIIVGLSGRDEYAPKSASNFWSKLMRRKH</sequence>
<evidence type="ECO:0000313" key="3">
    <source>
        <dbReference type="EMBL" id="TFK39860.1"/>
    </source>
</evidence>